<reference evidence="2 3" key="1">
    <citation type="submission" date="2021-03" db="EMBL/GenBank/DDBJ databases">
        <title>Sequencing the genomes of 1000 actinobacteria strains.</title>
        <authorList>
            <person name="Klenk H.-P."/>
        </authorList>
    </citation>
    <scope>NUCLEOTIDE SEQUENCE [LARGE SCALE GENOMIC DNA]</scope>
    <source>
        <strain evidence="2 3">DSM 45516</strain>
    </source>
</reference>
<evidence type="ECO:0000313" key="3">
    <source>
        <dbReference type="Proteomes" id="UP001519325"/>
    </source>
</evidence>
<dbReference type="Proteomes" id="UP001519325">
    <property type="component" value="Unassembled WGS sequence"/>
</dbReference>
<comment type="caution">
    <text evidence="2">The sequence shown here is derived from an EMBL/GenBank/DDBJ whole genome shotgun (WGS) entry which is preliminary data.</text>
</comment>
<evidence type="ECO:0008006" key="4">
    <source>
        <dbReference type="Google" id="ProtNLM"/>
    </source>
</evidence>
<proteinExistence type="predicted"/>
<evidence type="ECO:0000256" key="1">
    <source>
        <dbReference type="SAM" id="SignalP"/>
    </source>
</evidence>
<dbReference type="InterPro" id="IPR024520">
    <property type="entry name" value="DUF3558"/>
</dbReference>
<name>A0ABS4QB28_9NOCA</name>
<dbReference type="Pfam" id="PF12079">
    <property type="entry name" value="DUF3558"/>
    <property type="match status" value="1"/>
</dbReference>
<keyword evidence="1" id="KW-0732">Signal</keyword>
<sequence length="185" mass="18984">MGASGLARSAGLAAVLAAGLAVAGCGQTVPGSAYPAGGSGGAEINTNFDKLLRECEVVGVDKIGEAVGNSQLVRGSFNGAVCMWDVEDAPGGVAMVTLAWYEVGSLNNEKANNDKLGYSSENITVQGSRGLQTRRPNDPDSCGVTASAADTGVVSWWINYRPGSSHPDPCQGAKQLLELTLNRAR</sequence>
<keyword evidence="3" id="KW-1185">Reference proteome</keyword>
<evidence type="ECO:0000313" key="2">
    <source>
        <dbReference type="EMBL" id="MBP2188899.1"/>
    </source>
</evidence>
<dbReference type="EMBL" id="JAGGMR010000001">
    <property type="protein sequence ID" value="MBP2188899.1"/>
    <property type="molecule type" value="Genomic_DNA"/>
</dbReference>
<organism evidence="2 3">
    <name type="scientific">Nocardia goodfellowii</name>
    <dbReference type="NCBI Taxonomy" id="882446"/>
    <lineage>
        <taxon>Bacteria</taxon>
        <taxon>Bacillati</taxon>
        <taxon>Actinomycetota</taxon>
        <taxon>Actinomycetes</taxon>
        <taxon>Mycobacteriales</taxon>
        <taxon>Nocardiaceae</taxon>
        <taxon>Nocardia</taxon>
    </lineage>
</organism>
<protein>
    <recommendedName>
        <fullName evidence="4">DUF3558 domain-containing protein</fullName>
    </recommendedName>
</protein>
<gene>
    <name evidence="2" type="ORF">BJ987_001800</name>
</gene>
<feature type="signal peptide" evidence="1">
    <location>
        <begin position="1"/>
        <end position="23"/>
    </location>
</feature>
<feature type="chain" id="PRO_5047251475" description="DUF3558 domain-containing protein" evidence="1">
    <location>
        <begin position="24"/>
        <end position="185"/>
    </location>
</feature>
<accession>A0ABS4QB28</accession>
<dbReference type="RefSeq" id="WP_209886765.1">
    <property type="nucleotide sequence ID" value="NZ_JAGGMR010000001.1"/>
</dbReference>